<sequence>MQFVLNLYSVLNARGCLFTLAKCLGPSKSYMVNIRFSSCLKIRSCNPLYECCRIVVFQANSKVKPLGHCNGHACEAQHQPRLLLNLTCEHVYLEASTICSKFDHSNVYRAELDTSMDHRGT</sequence>
<evidence type="ECO:0000313" key="2">
    <source>
        <dbReference type="Proteomes" id="UP001367508"/>
    </source>
</evidence>
<accession>A0AAN9KB38</accession>
<protein>
    <submittedName>
        <fullName evidence="1">Uncharacterized protein</fullName>
    </submittedName>
</protein>
<proteinExistence type="predicted"/>
<keyword evidence="2" id="KW-1185">Reference proteome</keyword>
<reference evidence="1 2" key="1">
    <citation type="submission" date="2024-01" db="EMBL/GenBank/DDBJ databases">
        <title>The genomes of 5 underutilized Papilionoideae crops provide insights into root nodulation and disease resistanc.</title>
        <authorList>
            <person name="Jiang F."/>
        </authorList>
    </citation>
    <scope>NUCLEOTIDE SEQUENCE [LARGE SCALE GENOMIC DNA]</scope>
    <source>
        <strain evidence="1">LVBAO_FW01</strain>
        <tissue evidence="1">Leaves</tissue>
    </source>
</reference>
<gene>
    <name evidence="1" type="ORF">VNO77_37703</name>
</gene>
<dbReference type="AlphaFoldDB" id="A0AAN9KB38"/>
<dbReference type="Proteomes" id="UP001367508">
    <property type="component" value="Unassembled WGS sequence"/>
</dbReference>
<name>A0AAN9KB38_CANGL</name>
<evidence type="ECO:0000313" key="1">
    <source>
        <dbReference type="EMBL" id="KAK7313196.1"/>
    </source>
</evidence>
<dbReference type="EMBL" id="JAYMYQ010000009">
    <property type="protein sequence ID" value="KAK7313196.1"/>
    <property type="molecule type" value="Genomic_DNA"/>
</dbReference>
<organism evidence="1 2">
    <name type="scientific">Canavalia gladiata</name>
    <name type="common">Sword bean</name>
    <name type="synonym">Dolichos gladiatus</name>
    <dbReference type="NCBI Taxonomy" id="3824"/>
    <lineage>
        <taxon>Eukaryota</taxon>
        <taxon>Viridiplantae</taxon>
        <taxon>Streptophyta</taxon>
        <taxon>Embryophyta</taxon>
        <taxon>Tracheophyta</taxon>
        <taxon>Spermatophyta</taxon>
        <taxon>Magnoliopsida</taxon>
        <taxon>eudicotyledons</taxon>
        <taxon>Gunneridae</taxon>
        <taxon>Pentapetalae</taxon>
        <taxon>rosids</taxon>
        <taxon>fabids</taxon>
        <taxon>Fabales</taxon>
        <taxon>Fabaceae</taxon>
        <taxon>Papilionoideae</taxon>
        <taxon>50 kb inversion clade</taxon>
        <taxon>NPAAA clade</taxon>
        <taxon>indigoferoid/millettioid clade</taxon>
        <taxon>Phaseoleae</taxon>
        <taxon>Canavalia</taxon>
    </lineage>
</organism>
<comment type="caution">
    <text evidence="1">The sequence shown here is derived from an EMBL/GenBank/DDBJ whole genome shotgun (WGS) entry which is preliminary data.</text>
</comment>